<dbReference type="KEGG" id="eus:EUTSA_v10006349mg"/>
<dbReference type="AlphaFoldDB" id="V4L1M9"/>
<feature type="transmembrane region" description="Helical" evidence="1">
    <location>
        <begin position="7"/>
        <end position="29"/>
    </location>
</feature>
<organism evidence="2 3">
    <name type="scientific">Eutrema salsugineum</name>
    <name type="common">Saltwater cress</name>
    <name type="synonym">Sisymbrium salsugineum</name>
    <dbReference type="NCBI Taxonomy" id="72664"/>
    <lineage>
        <taxon>Eukaryota</taxon>
        <taxon>Viridiplantae</taxon>
        <taxon>Streptophyta</taxon>
        <taxon>Embryophyta</taxon>
        <taxon>Tracheophyta</taxon>
        <taxon>Spermatophyta</taxon>
        <taxon>Magnoliopsida</taxon>
        <taxon>eudicotyledons</taxon>
        <taxon>Gunneridae</taxon>
        <taxon>Pentapetalae</taxon>
        <taxon>rosids</taxon>
        <taxon>malvids</taxon>
        <taxon>Brassicales</taxon>
        <taxon>Brassicaceae</taxon>
        <taxon>Eutremeae</taxon>
        <taxon>Eutrema</taxon>
    </lineage>
</organism>
<protein>
    <submittedName>
        <fullName evidence="2">Uncharacterized protein</fullName>
    </submittedName>
</protein>
<reference evidence="2 3" key="1">
    <citation type="journal article" date="2013" name="Front. Plant Sci.">
        <title>The Reference Genome of the Halophytic Plant Eutrema salsugineum.</title>
        <authorList>
            <person name="Yang R."/>
            <person name="Jarvis D.E."/>
            <person name="Chen H."/>
            <person name="Beilstein M.A."/>
            <person name="Grimwood J."/>
            <person name="Jenkins J."/>
            <person name="Shu S."/>
            <person name="Prochnik S."/>
            <person name="Xin M."/>
            <person name="Ma C."/>
            <person name="Schmutz J."/>
            <person name="Wing R.A."/>
            <person name="Mitchell-Olds T."/>
            <person name="Schumaker K.S."/>
            <person name="Wang X."/>
        </authorList>
    </citation>
    <scope>NUCLEOTIDE SEQUENCE [LARGE SCALE GENOMIC DNA]</scope>
</reference>
<evidence type="ECO:0000313" key="3">
    <source>
        <dbReference type="Proteomes" id="UP000030689"/>
    </source>
</evidence>
<gene>
    <name evidence="2" type="ORF">EUTSA_v10006349mg</name>
</gene>
<evidence type="ECO:0000313" key="2">
    <source>
        <dbReference type="EMBL" id="ESQ44180.1"/>
    </source>
</evidence>
<dbReference type="Proteomes" id="UP000030689">
    <property type="component" value="Unassembled WGS sequence"/>
</dbReference>
<proteinExistence type="predicted"/>
<accession>V4L1M9</accession>
<keyword evidence="1" id="KW-0472">Membrane</keyword>
<keyword evidence="1" id="KW-0812">Transmembrane</keyword>
<dbReference type="Gramene" id="ESQ44180">
    <property type="protein sequence ID" value="ESQ44180"/>
    <property type="gene ID" value="EUTSA_v10006349mg"/>
</dbReference>
<dbReference type="EMBL" id="KI517455">
    <property type="protein sequence ID" value="ESQ44180.1"/>
    <property type="molecule type" value="Genomic_DNA"/>
</dbReference>
<name>V4L1M9_EUTSA</name>
<keyword evidence="1" id="KW-1133">Transmembrane helix</keyword>
<keyword evidence="3" id="KW-1185">Reference proteome</keyword>
<dbReference type="eggNOG" id="ENOG502R2ND">
    <property type="taxonomic scope" value="Eukaryota"/>
</dbReference>
<sequence length="76" mass="8517">MKLFGRLAFTSLISSYFNTASFLISILSFSPRLPISLFLFEQKSLDPLSPNTSCNFSNKSRSIVNPWTPKAKLIVS</sequence>
<evidence type="ECO:0000256" key="1">
    <source>
        <dbReference type="SAM" id="Phobius"/>
    </source>
</evidence>